<sequence>MNATRTALISVSDKTGVVELGRALHEHGWTLLSTGGTARSLREAGIDVTEVSDHTGFPEIMGGRVKTLQPSIHGGILGRRGQDEEVMRAHGIKAIDLVVVNLYPFAATVARPDCTREEAIEQIDIGGPAMVRAAAKNHADVGLLVDPADYPAVIAGLPELPDAATRRRLAVKGFAHTAAYDGQISQYLSQQEDPEGLPPVLNLALDRISPLRYGENPHQAAAVYRERQRPTGGLAGTQPIQGKALSYNNLLDADAAWSGVQLLGDAQPACVIIKHTNPCGAAIGDSLRQAWERALACDPTSAFGGIVACNRTIDAGLAEALAERFLEVIIAPDIAPAAREILAGKKNLRVLIAPTHQPPGLELKAIDGGWLVQQADLPPSNSSEDVELSVATEQAPDDAQLADLRVAWAVVRMVRSNAIVYVKDGATVGIGAGQMSRVDSARIGTIKAADAGLSLEGAVMASDAFFPFADSIEAAAAQGIKAVIQPGGSMRDQEVIDACNRHGIAMVLTGRRHFRH</sequence>
<keyword evidence="6 10" id="KW-0378">Hydrolase</keyword>
<keyword evidence="12" id="KW-1185">Reference proteome</keyword>
<evidence type="ECO:0000256" key="2">
    <source>
        <dbReference type="ARBA" id="ARBA00004954"/>
    </source>
</evidence>
<dbReference type="NCBIfam" id="NF002049">
    <property type="entry name" value="PRK00881.1"/>
    <property type="match status" value="1"/>
</dbReference>
<comment type="pathway">
    <text evidence="2 10">Purine metabolism; IMP biosynthesis via de novo pathway; 5-formamido-1-(5-phospho-D-ribosyl)imidazole-4-carboxamide from 5-amino-1-(5-phospho-D-ribosyl)imidazole-4-carboxamide (10-formyl THF route): step 1/1.</text>
</comment>
<dbReference type="GO" id="GO:0006189">
    <property type="term" value="P:'de novo' IMP biosynthetic process"/>
    <property type="evidence" value="ECO:0007669"/>
    <property type="project" value="UniProtKB-UniRule"/>
</dbReference>
<dbReference type="SMART" id="SM00851">
    <property type="entry name" value="MGS"/>
    <property type="match status" value="1"/>
</dbReference>
<dbReference type="Gene3D" id="3.40.50.1380">
    <property type="entry name" value="Methylglyoxal synthase-like domain"/>
    <property type="match status" value="1"/>
</dbReference>
<dbReference type="EC" id="3.5.4.10" evidence="10"/>
<dbReference type="Pfam" id="PF01808">
    <property type="entry name" value="AICARFT_IMPCHas"/>
    <property type="match status" value="1"/>
</dbReference>
<dbReference type="OrthoDB" id="9802065at2"/>
<dbReference type="SUPFAM" id="SSF53927">
    <property type="entry name" value="Cytidine deaminase-like"/>
    <property type="match status" value="1"/>
</dbReference>
<keyword evidence="4 10" id="KW-0808">Transferase</keyword>
<dbReference type="EC" id="2.1.2.3" evidence="10"/>
<dbReference type="PROSITE" id="PS51855">
    <property type="entry name" value="MGS"/>
    <property type="match status" value="1"/>
</dbReference>
<dbReference type="InterPro" id="IPR011607">
    <property type="entry name" value="MGS-like_dom"/>
</dbReference>
<comment type="pathway">
    <text evidence="1 10">Purine metabolism; IMP biosynthesis via de novo pathway; IMP from 5-formamido-1-(5-phospho-D-ribosyl)imidazole-4-carboxamide: step 1/1.</text>
</comment>
<proteinExistence type="inferred from homology"/>
<comment type="domain">
    <text evidence="10">The IMP cyclohydrolase activity resides in the N-terminal region.</text>
</comment>
<dbReference type="RefSeq" id="WP_049724256.1">
    <property type="nucleotide sequence ID" value="NZ_CP012154.1"/>
</dbReference>
<dbReference type="Pfam" id="PF02142">
    <property type="entry name" value="MGS"/>
    <property type="match status" value="1"/>
</dbReference>
<dbReference type="STRING" id="1579979.WM2015_161"/>
<evidence type="ECO:0000256" key="7">
    <source>
        <dbReference type="ARBA" id="ARBA00023268"/>
    </source>
</evidence>
<evidence type="ECO:0000313" key="11">
    <source>
        <dbReference type="EMBL" id="AKS40550.1"/>
    </source>
</evidence>
<dbReference type="SUPFAM" id="SSF52335">
    <property type="entry name" value="Methylglyoxal synthase-like"/>
    <property type="match status" value="1"/>
</dbReference>
<evidence type="ECO:0000313" key="12">
    <source>
        <dbReference type="Proteomes" id="UP000066624"/>
    </source>
</evidence>
<comment type="catalytic activity">
    <reaction evidence="8 10">
        <text>(6R)-10-formyltetrahydrofolate + 5-amino-1-(5-phospho-beta-D-ribosyl)imidazole-4-carboxamide = 5-formamido-1-(5-phospho-D-ribosyl)imidazole-4-carboxamide + (6S)-5,6,7,8-tetrahydrofolate</text>
        <dbReference type="Rhea" id="RHEA:22192"/>
        <dbReference type="ChEBI" id="CHEBI:57453"/>
        <dbReference type="ChEBI" id="CHEBI:58467"/>
        <dbReference type="ChEBI" id="CHEBI:58475"/>
        <dbReference type="ChEBI" id="CHEBI:195366"/>
        <dbReference type="EC" id="2.1.2.3"/>
    </reaction>
</comment>
<dbReference type="AlphaFoldDB" id="A0A0K0XSB6"/>
<gene>
    <name evidence="10" type="primary">purH</name>
    <name evidence="11" type="ORF">WM2015_161</name>
</gene>
<dbReference type="SMART" id="SM00798">
    <property type="entry name" value="AICARFT_IMPCHas"/>
    <property type="match status" value="1"/>
</dbReference>
<accession>A0A0K0XSB6</accession>
<name>A0A0K0XSB6_9GAMM</name>
<reference evidence="11 12" key="1">
    <citation type="submission" date="2015-07" db="EMBL/GenBank/DDBJ databases">
        <authorList>
            <person name="Noorani M."/>
        </authorList>
    </citation>
    <scope>NUCLEOTIDE SEQUENCE [LARGE SCALE GENOMIC DNA]</scope>
    <source>
        <strain evidence="11 12">KCTC 42284</strain>
    </source>
</reference>
<dbReference type="InterPro" id="IPR016193">
    <property type="entry name" value="Cytidine_deaminase-like"/>
</dbReference>
<dbReference type="GO" id="GO:0004643">
    <property type="term" value="F:phosphoribosylaminoimidazolecarboxamide formyltransferase activity"/>
    <property type="evidence" value="ECO:0007669"/>
    <property type="project" value="UniProtKB-UniRule"/>
</dbReference>
<evidence type="ECO:0000256" key="6">
    <source>
        <dbReference type="ARBA" id="ARBA00022801"/>
    </source>
</evidence>
<dbReference type="InterPro" id="IPR002695">
    <property type="entry name" value="PurH-like"/>
</dbReference>
<evidence type="ECO:0000256" key="3">
    <source>
        <dbReference type="ARBA" id="ARBA00007667"/>
    </source>
</evidence>
<dbReference type="CDD" id="cd01421">
    <property type="entry name" value="IMPCH"/>
    <property type="match status" value="1"/>
</dbReference>
<dbReference type="PIRSF" id="PIRSF000414">
    <property type="entry name" value="AICARFT_IMPCHas"/>
    <property type="match status" value="1"/>
</dbReference>
<dbReference type="GO" id="GO:0003937">
    <property type="term" value="F:IMP cyclohydrolase activity"/>
    <property type="evidence" value="ECO:0007669"/>
    <property type="project" value="UniProtKB-UniRule"/>
</dbReference>
<dbReference type="FunFam" id="3.40.50.1380:FF:000001">
    <property type="entry name" value="Bifunctional purine biosynthesis protein PurH"/>
    <property type="match status" value="1"/>
</dbReference>
<dbReference type="PATRIC" id="fig|1579979.3.peg.166"/>
<dbReference type="NCBIfam" id="TIGR00355">
    <property type="entry name" value="purH"/>
    <property type="match status" value="1"/>
</dbReference>
<dbReference type="KEGG" id="wma:WM2015_161"/>
<dbReference type="Proteomes" id="UP000066624">
    <property type="component" value="Chromosome"/>
</dbReference>
<dbReference type="InterPro" id="IPR024051">
    <property type="entry name" value="AICAR_Tfase_dup_dom_sf"/>
</dbReference>
<evidence type="ECO:0000256" key="10">
    <source>
        <dbReference type="HAMAP-Rule" id="MF_00139"/>
    </source>
</evidence>
<evidence type="ECO:0000256" key="4">
    <source>
        <dbReference type="ARBA" id="ARBA00022679"/>
    </source>
</evidence>
<dbReference type="UniPathway" id="UPA00074">
    <property type="reaction ID" value="UER00133"/>
</dbReference>
<organism evidence="11 12">
    <name type="scientific">Wenzhouxiangella marina</name>
    <dbReference type="NCBI Taxonomy" id="1579979"/>
    <lineage>
        <taxon>Bacteria</taxon>
        <taxon>Pseudomonadati</taxon>
        <taxon>Pseudomonadota</taxon>
        <taxon>Gammaproteobacteria</taxon>
        <taxon>Chromatiales</taxon>
        <taxon>Wenzhouxiangellaceae</taxon>
        <taxon>Wenzhouxiangella</taxon>
    </lineage>
</organism>
<dbReference type="EMBL" id="CP012154">
    <property type="protein sequence ID" value="AKS40550.1"/>
    <property type="molecule type" value="Genomic_DNA"/>
</dbReference>
<keyword evidence="5 10" id="KW-0658">Purine biosynthesis</keyword>
<protein>
    <recommendedName>
        <fullName evidence="10">Bifunctional purine biosynthesis protein PurH</fullName>
    </recommendedName>
    <domain>
        <recommendedName>
            <fullName evidence="10">Phosphoribosylaminoimidazolecarboxamide formyltransferase</fullName>
            <ecNumber evidence="10">2.1.2.3</ecNumber>
        </recommendedName>
        <alternativeName>
            <fullName evidence="10">AICAR transformylase</fullName>
        </alternativeName>
    </domain>
    <domain>
        <recommendedName>
            <fullName evidence="10">IMP cyclohydrolase</fullName>
            <ecNumber evidence="10">3.5.4.10</ecNumber>
        </recommendedName>
        <alternativeName>
            <fullName evidence="10">ATIC</fullName>
        </alternativeName>
        <alternativeName>
            <fullName evidence="10">IMP synthase</fullName>
        </alternativeName>
        <alternativeName>
            <fullName evidence="10">Inosinicase</fullName>
        </alternativeName>
    </domain>
</protein>
<dbReference type="InterPro" id="IPR036914">
    <property type="entry name" value="MGS-like_dom_sf"/>
</dbReference>
<dbReference type="FunFam" id="3.40.140.20:FF:000001">
    <property type="entry name" value="Bifunctional purine biosynthesis protein PurH"/>
    <property type="match status" value="1"/>
</dbReference>
<comment type="catalytic activity">
    <reaction evidence="9 10">
        <text>IMP + H2O = 5-formamido-1-(5-phospho-D-ribosyl)imidazole-4-carboxamide</text>
        <dbReference type="Rhea" id="RHEA:18445"/>
        <dbReference type="ChEBI" id="CHEBI:15377"/>
        <dbReference type="ChEBI" id="CHEBI:58053"/>
        <dbReference type="ChEBI" id="CHEBI:58467"/>
        <dbReference type="EC" id="3.5.4.10"/>
    </reaction>
</comment>
<dbReference type="HAMAP" id="MF_00139">
    <property type="entry name" value="PurH"/>
    <property type="match status" value="1"/>
</dbReference>
<dbReference type="Gene3D" id="3.40.140.20">
    <property type="match status" value="2"/>
</dbReference>
<dbReference type="GO" id="GO:0005829">
    <property type="term" value="C:cytosol"/>
    <property type="evidence" value="ECO:0007669"/>
    <property type="project" value="TreeGrafter"/>
</dbReference>
<evidence type="ECO:0000256" key="9">
    <source>
        <dbReference type="ARBA" id="ARBA00050687"/>
    </source>
</evidence>
<keyword evidence="7 10" id="KW-0511">Multifunctional enzyme</keyword>
<comment type="similarity">
    <text evidence="3 10">Belongs to the PurH family.</text>
</comment>
<evidence type="ECO:0000256" key="8">
    <source>
        <dbReference type="ARBA" id="ARBA00050488"/>
    </source>
</evidence>
<dbReference type="PANTHER" id="PTHR11692:SF0">
    <property type="entry name" value="BIFUNCTIONAL PURINE BIOSYNTHESIS PROTEIN ATIC"/>
    <property type="match status" value="1"/>
</dbReference>
<evidence type="ECO:0000256" key="1">
    <source>
        <dbReference type="ARBA" id="ARBA00004844"/>
    </source>
</evidence>
<evidence type="ECO:0000256" key="5">
    <source>
        <dbReference type="ARBA" id="ARBA00022755"/>
    </source>
</evidence>
<dbReference type="PANTHER" id="PTHR11692">
    <property type="entry name" value="BIFUNCTIONAL PURINE BIOSYNTHESIS PROTEIN PURH"/>
    <property type="match status" value="1"/>
</dbReference>